<evidence type="ECO:0000259" key="7">
    <source>
        <dbReference type="Pfam" id="PF01243"/>
    </source>
</evidence>
<feature type="binding site" evidence="5">
    <location>
        <position position="136"/>
    </location>
    <ligand>
        <name>substrate</name>
    </ligand>
</feature>
<dbReference type="GO" id="GO:0008615">
    <property type="term" value="P:pyridoxine biosynthetic process"/>
    <property type="evidence" value="ECO:0007669"/>
    <property type="project" value="UniProtKB-UniRule"/>
</dbReference>
<evidence type="ECO:0000256" key="2">
    <source>
        <dbReference type="ARBA" id="ARBA00022630"/>
    </source>
</evidence>
<dbReference type="RefSeq" id="WP_138621786.1">
    <property type="nucleotide sequence ID" value="NZ_SZVP01000004.1"/>
</dbReference>
<comment type="subunit">
    <text evidence="5">Homodimer.</text>
</comment>
<keyword evidence="3 5" id="KW-0288">FMN</keyword>
<keyword evidence="4 5" id="KW-0560">Oxidoreductase</keyword>
<dbReference type="NCBIfam" id="NF004231">
    <property type="entry name" value="PRK05679.1"/>
    <property type="match status" value="1"/>
</dbReference>
<dbReference type="UniPathway" id="UPA01068">
    <property type="reaction ID" value="UER00304"/>
</dbReference>
<comment type="cofactor">
    <cofactor evidence="5 6">
        <name>FMN</name>
        <dbReference type="ChEBI" id="CHEBI:58210"/>
    </cofactor>
    <text evidence="5 6">Binds 1 FMN per subunit.</text>
</comment>
<comment type="caution">
    <text evidence="9">The sequence shown here is derived from an EMBL/GenBank/DDBJ whole genome shotgun (WGS) entry which is preliminary data.</text>
</comment>
<evidence type="ECO:0000313" key="10">
    <source>
        <dbReference type="Proteomes" id="UP000307702"/>
    </source>
</evidence>
<dbReference type="Gene3D" id="2.30.110.10">
    <property type="entry name" value="Electron Transport, Fmn-binding Protein, Chain A"/>
    <property type="match status" value="1"/>
</dbReference>
<evidence type="ECO:0000256" key="4">
    <source>
        <dbReference type="ARBA" id="ARBA00023002"/>
    </source>
</evidence>
<feature type="binding site" evidence="5">
    <location>
        <position position="128"/>
    </location>
    <ligand>
        <name>substrate</name>
    </ligand>
</feature>
<feature type="binding site" evidence="5 6">
    <location>
        <position position="110"/>
    </location>
    <ligand>
        <name>FMN</name>
        <dbReference type="ChEBI" id="CHEBI:58210"/>
    </ligand>
</feature>
<dbReference type="InterPro" id="IPR012349">
    <property type="entry name" value="Split_barrel_FMN-bd"/>
</dbReference>
<evidence type="ECO:0000256" key="1">
    <source>
        <dbReference type="ARBA" id="ARBA00007301"/>
    </source>
</evidence>
<protein>
    <recommendedName>
        <fullName evidence="5">Pyridoxine/pyridoxamine 5'-phosphate oxidase</fullName>
        <ecNumber evidence="5">1.4.3.5</ecNumber>
    </recommendedName>
    <alternativeName>
        <fullName evidence="5">PNP/PMP oxidase</fullName>
        <shortName evidence="5">PNPOx</shortName>
    </alternativeName>
    <alternativeName>
        <fullName evidence="5">Pyridoxal 5'-phosphate synthase</fullName>
    </alternativeName>
</protein>
<feature type="binding site" evidence="5 6">
    <location>
        <position position="87"/>
    </location>
    <ligand>
        <name>FMN</name>
        <dbReference type="ChEBI" id="CHEBI:58210"/>
    </ligand>
</feature>
<feature type="domain" description="Pyridoxine 5'-phosphate oxidase dimerisation C-terminal" evidence="8">
    <location>
        <begin position="177"/>
        <end position="217"/>
    </location>
</feature>
<evidence type="ECO:0000256" key="3">
    <source>
        <dbReference type="ARBA" id="ARBA00022643"/>
    </source>
</evidence>
<dbReference type="InterPro" id="IPR019576">
    <property type="entry name" value="Pyridoxamine_oxidase_dimer_C"/>
</dbReference>
<keyword evidence="5" id="KW-0664">Pyridoxine biosynthesis</keyword>
<dbReference type="InterPro" id="IPR000659">
    <property type="entry name" value="Pyridox_Oxase"/>
</dbReference>
<reference evidence="9 10" key="1">
    <citation type="submission" date="2019-05" db="EMBL/GenBank/DDBJ databases">
        <title>Colwellia ponticola sp. nov., isolated from seawater.</title>
        <authorList>
            <person name="Yoon J.-H."/>
        </authorList>
    </citation>
    <scope>NUCLEOTIDE SEQUENCE [LARGE SCALE GENOMIC DNA]</scope>
    <source>
        <strain evidence="9 10">OISW-25</strain>
    </source>
</reference>
<dbReference type="PANTHER" id="PTHR10851">
    <property type="entry name" value="PYRIDOXINE-5-PHOSPHATE OXIDASE"/>
    <property type="match status" value="1"/>
</dbReference>
<keyword evidence="10" id="KW-1185">Reference proteome</keyword>
<dbReference type="GO" id="GO:0010181">
    <property type="term" value="F:FMN binding"/>
    <property type="evidence" value="ECO:0007669"/>
    <property type="project" value="UniProtKB-UniRule"/>
</dbReference>
<comment type="pathway">
    <text evidence="5">Cofactor metabolism; pyridoxal 5'-phosphate salvage; pyridoxal 5'-phosphate from pyridoxine 5'-phosphate: step 1/1.</text>
</comment>
<dbReference type="PIRSF" id="PIRSF000190">
    <property type="entry name" value="Pyd_amn-ph_oxd"/>
    <property type="match status" value="1"/>
</dbReference>
<dbReference type="HAMAP" id="MF_01629">
    <property type="entry name" value="PdxH"/>
    <property type="match status" value="1"/>
</dbReference>
<proteinExistence type="inferred from homology"/>
<feature type="binding site" evidence="5">
    <location>
        <position position="132"/>
    </location>
    <ligand>
        <name>substrate</name>
    </ligand>
</feature>
<keyword evidence="2 5" id="KW-0285">Flavoprotein</keyword>
<evidence type="ECO:0000256" key="5">
    <source>
        <dbReference type="HAMAP-Rule" id="MF_01629"/>
    </source>
</evidence>
<accession>A0A8H2JMP9</accession>
<comment type="function">
    <text evidence="5">Catalyzes the oxidation of either pyridoxine 5'-phosphate (PNP) or pyridoxamine 5'-phosphate (PMP) into pyridoxal 5'-phosphate (PLP).</text>
</comment>
<dbReference type="Pfam" id="PF01243">
    <property type="entry name" value="PNPOx_N"/>
    <property type="match status" value="1"/>
</dbReference>
<dbReference type="PANTHER" id="PTHR10851:SF0">
    <property type="entry name" value="PYRIDOXINE-5'-PHOSPHATE OXIDASE"/>
    <property type="match status" value="1"/>
</dbReference>
<dbReference type="NCBIfam" id="TIGR00558">
    <property type="entry name" value="pdxH"/>
    <property type="match status" value="1"/>
</dbReference>
<evidence type="ECO:0000313" key="9">
    <source>
        <dbReference type="EMBL" id="TMM46044.1"/>
    </source>
</evidence>
<comment type="pathway">
    <text evidence="5">Cofactor metabolism; pyridoxal 5'-phosphate salvage; pyridoxal 5'-phosphate from pyridoxamine 5'-phosphate: step 1/1.</text>
</comment>
<feature type="domain" description="Pyridoxamine 5'-phosphate oxidase N-terminal" evidence="7">
    <location>
        <begin position="39"/>
        <end position="151"/>
    </location>
</feature>
<feature type="binding site" evidence="5 6">
    <location>
        <position position="200"/>
    </location>
    <ligand>
        <name>FMN</name>
        <dbReference type="ChEBI" id="CHEBI:58210"/>
    </ligand>
</feature>
<dbReference type="Proteomes" id="UP000307702">
    <property type="component" value="Unassembled WGS sequence"/>
</dbReference>
<dbReference type="SUPFAM" id="SSF50475">
    <property type="entry name" value="FMN-binding split barrel"/>
    <property type="match status" value="1"/>
</dbReference>
<comment type="similarity">
    <text evidence="1 5">Belongs to the pyridoxamine 5'-phosphate oxidase family.</text>
</comment>
<feature type="binding site" evidence="5 6">
    <location>
        <begin position="66"/>
        <end position="71"/>
    </location>
    <ligand>
        <name>FMN</name>
        <dbReference type="ChEBI" id="CHEBI:58210"/>
    </ligand>
</feature>
<dbReference type="GO" id="GO:0004733">
    <property type="term" value="F:pyridoxamine phosphate oxidase activity"/>
    <property type="evidence" value="ECO:0007669"/>
    <property type="project" value="UniProtKB-UniRule"/>
</dbReference>
<dbReference type="InterPro" id="IPR019740">
    <property type="entry name" value="Pyridox_Oxase_CS"/>
</dbReference>
<feature type="binding site" evidence="5 6">
    <location>
        <begin position="81"/>
        <end position="82"/>
    </location>
    <ligand>
        <name>FMN</name>
        <dbReference type="ChEBI" id="CHEBI:58210"/>
    </ligand>
</feature>
<dbReference type="EC" id="1.4.3.5" evidence="5"/>
<name>A0A8H2JMP9_9GAMM</name>
<dbReference type="Pfam" id="PF10590">
    <property type="entry name" value="PNP_phzG_C"/>
    <property type="match status" value="1"/>
</dbReference>
<dbReference type="AlphaFoldDB" id="A0A8H2JMP9"/>
<feature type="binding site" evidence="5">
    <location>
        <position position="71"/>
    </location>
    <ligand>
        <name>substrate</name>
    </ligand>
</feature>
<feature type="binding site" evidence="5 6">
    <location>
        <begin position="145"/>
        <end position="146"/>
    </location>
    <ligand>
        <name>FMN</name>
        <dbReference type="ChEBI" id="CHEBI:58210"/>
    </ligand>
</feature>
<feature type="binding site" evidence="5 6">
    <location>
        <position position="190"/>
    </location>
    <ligand>
        <name>FMN</name>
        <dbReference type="ChEBI" id="CHEBI:58210"/>
    </ligand>
</feature>
<feature type="binding site" evidence="5">
    <location>
        <begin position="196"/>
        <end position="198"/>
    </location>
    <ligand>
        <name>substrate</name>
    </ligand>
</feature>
<dbReference type="EMBL" id="SZVP01000004">
    <property type="protein sequence ID" value="TMM46044.1"/>
    <property type="molecule type" value="Genomic_DNA"/>
</dbReference>
<organism evidence="9 10">
    <name type="scientific">Colwellia ponticola</name>
    <dbReference type="NCBI Taxonomy" id="2304625"/>
    <lineage>
        <taxon>Bacteria</taxon>
        <taxon>Pseudomonadati</taxon>
        <taxon>Pseudomonadota</taxon>
        <taxon>Gammaproteobacteria</taxon>
        <taxon>Alteromonadales</taxon>
        <taxon>Colwelliaceae</taxon>
        <taxon>Colwellia</taxon>
    </lineage>
</organism>
<dbReference type="InterPro" id="IPR011576">
    <property type="entry name" value="Pyridox_Oxase_N"/>
</dbReference>
<sequence length="217" mass="25205">MTLFEKLRCLFTFGQGVALPLPELSSDTTPAQLFELWFDDAKKAGILLPEAMSVSSCNSDGQPSSRMVLLKDYDNDGFVFFTNYTSRKSQELSENNKVALLFHWNVLQRQIRIEGTVEKVSVQESADYFHSRDRGSQVGAWASKQSQKLKYDNELKEQMSHYQEKYSEGEVPHPEFWGGWRIKPHAIEFWQGRANRLHDRLCFEKDGNKWLNYKLNP</sequence>
<gene>
    <name evidence="5 9" type="primary">pdxH</name>
    <name evidence="9" type="ORF">FCS21_06905</name>
</gene>
<comment type="catalytic activity">
    <reaction evidence="5">
        <text>pyridoxine 5'-phosphate + O2 = pyridoxal 5'-phosphate + H2O2</text>
        <dbReference type="Rhea" id="RHEA:15149"/>
        <dbReference type="ChEBI" id="CHEBI:15379"/>
        <dbReference type="ChEBI" id="CHEBI:16240"/>
        <dbReference type="ChEBI" id="CHEBI:58589"/>
        <dbReference type="ChEBI" id="CHEBI:597326"/>
        <dbReference type="EC" id="1.4.3.5"/>
    </reaction>
</comment>
<evidence type="ECO:0000256" key="6">
    <source>
        <dbReference type="PIRSR" id="PIRSR000190-2"/>
    </source>
</evidence>
<comment type="catalytic activity">
    <reaction evidence="5">
        <text>pyridoxamine 5'-phosphate + O2 + H2O = pyridoxal 5'-phosphate + H2O2 + NH4(+)</text>
        <dbReference type="Rhea" id="RHEA:15817"/>
        <dbReference type="ChEBI" id="CHEBI:15377"/>
        <dbReference type="ChEBI" id="CHEBI:15379"/>
        <dbReference type="ChEBI" id="CHEBI:16240"/>
        <dbReference type="ChEBI" id="CHEBI:28938"/>
        <dbReference type="ChEBI" id="CHEBI:58451"/>
        <dbReference type="ChEBI" id="CHEBI:597326"/>
        <dbReference type="EC" id="1.4.3.5"/>
    </reaction>
</comment>
<feature type="binding site" evidence="5 6">
    <location>
        <position position="88"/>
    </location>
    <ligand>
        <name>FMN</name>
        <dbReference type="ChEBI" id="CHEBI:58210"/>
    </ligand>
</feature>
<dbReference type="OrthoDB" id="9780392at2"/>
<dbReference type="PROSITE" id="PS01064">
    <property type="entry name" value="PYRIDOX_OXIDASE"/>
    <property type="match status" value="1"/>
</dbReference>
<evidence type="ECO:0000259" key="8">
    <source>
        <dbReference type="Pfam" id="PF10590"/>
    </source>
</evidence>